<dbReference type="OrthoDB" id="10037289at2759"/>
<dbReference type="Proteomes" id="UP000015241">
    <property type="component" value="Unassembled WGS sequence"/>
</dbReference>
<sequence length="313" mass="35533">MSSTNDISVLPAGYNFLNKRIMISEIGKEYAMENFNQADARNPDFHDMYIYNDYHAYGVLDIIDKRLSTLHTRIIKKDWPGAMAQLEGLTYFMGMEMVWGMADDGERVNLTVRAYGACVVATLRALKKSGDLSPEKYPSLEYLLEAAAGLGKMALTMNAGSEFHRVCKGIGKRLFGGVSREEAKAVHKARYDAWLRTLPADVRKDLVEQNKSSEENENEDEEDEDEGEGDEEDKDEGGEGEKEPKSKKPWWYDGVEGAEDEKDSDFALTRVWKEYKDYLSESPTLPLRGPPIWDLNEWDEADKAPFSFDNMSD</sequence>
<dbReference type="HOGENOM" id="CLU_966485_0_0_1"/>
<name>S8E2W2_FOMSC</name>
<protein>
    <submittedName>
        <fullName evidence="2">Uncharacterized protein</fullName>
    </submittedName>
</protein>
<feature type="region of interest" description="Disordered" evidence="1">
    <location>
        <begin position="209"/>
        <end position="256"/>
    </location>
</feature>
<proteinExistence type="predicted"/>
<evidence type="ECO:0000256" key="1">
    <source>
        <dbReference type="SAM" id="MobiDB-lite"/>
    </source>
</evidence>
<keyword evidence="3" id="KW-1185">Reference proteome</keyword>
<feature type="compositionally biased region" description="Basic and acidic residues" evidence="1">
    <location>
        <begin position="237"/>
        <end position="246"/>
    </location>
</feature>
<gene>
    <name evidence="2" type="ORF">FOMPIDRAFT_95766</name>
</gene>
<evidence type="ECO:0000313" key="3">
    <source>
        <dbReference type="Proteomes" id="UP000015241"/>
    </source>
</evidence>
<feature type="compositionally biased region" description="Acidic residues" evidence="1">
    <location>
        <begin position="215"/>
        <end position="236"/>
    </location>
</feature>
<dbReference type="eggNOG" id="ENOG502SPRU">
    <property type="taxonomic scope" value="Eukaryota"/>
</dbReference>
<accession>S8E2W2</accession>
<organism evidence="2 3">
    <name type="scientific">Fomitopsis schrenkii</name>
    <name type="common">Brown rot fungus</name>
    <dbReference type="NCBI Taxonomy" id="2126942"/>
    <lineage>
        <taxon>Eukaryota</taxon>
        <taxon>Fungi</taxon>
        <taxon>Dikarya</taxon>
        <taxon>Basidiomycota</taxon>
        <taxon>Agaricomycotina</taxon>
        <taxon>Agaricomycetes</taxon>
        <taxon>Polyporales</taxon>
        <taxon>Fomitopsis</taxon>
    </lineage>
</organism>
<dbReference type="EMBL" id="KE504156">
    <property type="protein sequence ID" value="EPS99501.1"/>
    <property type="molecule type" value="Genomic_DNA"/>
</dbReference>
<reference evidence="2 3" key="1">
    <citation type="journal article" date="2012" name="Science">
        <title>The Paleozoic origin of enzymatic lignin decomposition reconstructed from 31 fungal genomes.</title>
        <authorList>
            <person name="Floudas D."/>
            <person name="Binder M."/>
            <person name="Riley R."/>
            <person name="Barry K."/>
            <person name="Blanchette R.A."/>
            <person name="Henrissat B."/>
            <person name="Martinez A.T."/>
            <person name="Otillar R."/>
            <person name="Spatafora J.W."/>
            <person name="Yadav J.S."/>
            <person name="Aerts A."/>
            <person name="Benoit I."/>
            <person name="Boyd A."/>
            <person name="Carlson A."/>
            <person name="Copeland A."/>
            <person name="Coutinho P.M."/>
            <person name="de Vries R.P."/>
            <person name="Ferreira P."/>
            <person name="Findley K."/>
            <person name="Foster B."/>
            <person name="Gaskell J."/>
            <person name="Glotzer D."/>
            <person name="Gorecki P."/>
            <person name="Heitman J."/>
            <person name="Hesse C."/>
            <person name="Hori C."/>
            <person name="Igarashi K."/>
            <person name="Jurgens J.A."/>
            <person name="Kallen N."/>
            <person name="Kersten P."/>
            <person name="Kohler A."/>
            <person name="Kuees U."/>
            <person name="Kumar T.K.A."/>
            <person name="Kuo A."/>
            <person name="LaButti K."/>
            <person name="Larrondo L.F."/>
            <person name="Lindquist E."/>
            <person name="Ling A."/>
            <person name="Lombard V."/>
            <person name="Lucas S."/>
            <person name="Lundell T."/>
            <person name="Martin R."/>
            <person name="McLaughlin D.J."/>
            <person name="Morgenstern I."/>
            <person name="Morin E."/>
            <person name="Murat C."/>
            <person name="Nagy L.G."/>
            <person name="Nolan M."/>
            <person name="Ohm R.A."/>
            <person name="Patyshakuliyeva A."/>
            <person name="Rokas A."/>
            <person name="Ruiz-Duenas F.J."/>
            <person name="Sabat G."/>
            <person name="Salamov A."/>
            <person name="Samejima M."/>
            <person name="Schmutz J."/>
            <person name="Slot J.C."/>
            <person name="St John F."/>
            <person name="Stenlid J."/>
            <person name="Sun H."/>
            <person name="Sun S."/>
            <person name="Syed K."/>
            <person name="Tsang A."/>
            <person name="Wiebenga A."/>
            <person name="Young D."/>
            <person name="Pisabarro A."/>
            <person name="Eastwood D.C."/>
            <person name="Martin F."/>
            <person name="Cullen D."/>
            <person name="Grigoriev I.V."/>
            <person name="Hibbett D.S."/>
        </authorList>
    </citation>
    <scope>NUCLEOTIDE SEQUENCE</scope>
    <source>
        <strain evidence="3">FP-58527</strain>
    </source>
</reference>
<dbReference type="InParanoid" id="S8E2W2"/>
<evidence type="ECO:0000313" key="2">
    <source>
        <dbReference type="EMBL" id="EPS99501.1"/>
    </source>
</evidence>
<dbReference type="AlphaFoldDB" id="S8E2W2"/>